<sequence length="127" mass="14286">MISAKRRGLCLSGPRWSVAGRSSDRRRQPPCMVAGKSNLAQKFAIRTPKCLKLCHTTTIDATEWKQRKKGDLLRLDRCLRSSENQLEARFAVERNCDSSCSRCACQKQRREEKGGLNSCAGDATARR</sequence>
<dbReference type="Proteomes" id="UP000027138">
    <property type="component" value="Unassembled WGS sequence"/>
</dbReference>
<name>A0A067KKA0_JATCU</name>
<accession>A0A067KKA0</accession>
<gene>
    <name evidence="1" type="ORF">JCGZ_10821</name>
</gene>
<protein>
    <submittedName>
        <fullName evidence="1">Uncharacterized protein</fullName>
    </submittedName>
</protein>
<organism evidence="1 2">
    <name type="scientific">Jatropha curcas</name>
    <name type="common">Barbados nut</name>
    <dbReference type="NCBI Taxonomy" id="180498"/>
    <lineage>
        <taxon>Eukaryota</taxon>
        <taxon>Viridiplantae</taxon>
        <taxon>Streptophyta</taxon>
        <taxon>Embryophyta</taxon>
        <taxon>Tracheophyta</taxon>
        <taxon>Spermatophyta</taxon>
        <taxon>Magnoliopsida</taxon>
        <taxon>eudicotyledons</taxon>
        <taxon>Gunneridae</taxon>
        <taxon>Pentapetalae</taxon>
        <taxon>rosids</taxon>
        <taxon>fabids</taxon>
        <taxon>Malpighiales</taxon>
        <taxon>Euphorbiaceae</taxon>
        <taxon>Crotonoideae</taxon>
        <taxon>Jatropheae</taxon>
        <taxon>Jatropha</taxon>
    </lineage>
</organism>
<dbReference type="AlphaFoldDB" id="A0A067KKA0"/>
<evidence type="ECO:0000313" key="2">
    <source>
        <dbReference type="Proteomes" id="UP000027138"/>
    </source>
</evidence>
<reference evidence="1 2" key="1">
    <citation type="journal article" date="2014" name="PLoS ONE">
        <title>Global Analysis of Gene Expression Profiles in Physic Nut (Jatropha curcas L.) Seedlings Exposed to Salt Stress.</title>
        <authorList>
            <person name="Zhang L."/>
            <person name="Zhang C."/>
            <person name="Wu P."/>
            <person name="Chen Y."/>
            <person name="Li M."/>
            <person name="Jiang H."/>
            <person name="Wu G."/>
        </authorList>
    </citation>
    <scope>NUCLEOTIDE SEQUENCE [LARGE SCALE GENOMIC DNA]</scope>
    <source>
        <strain evidence="2">cv. GZQX0401</strain>
        <tissue evidence="1">Young leaves</tissue>
    </source>
</reference>
<keyword evidence="2" id="KW-1185">Reference proteome</keyword>
<proteinExistence type="predicted"/>
<evidence type="ECO:0000313" key="1">
    <source>
        <dbReference type="EMBL" id="KDP35438.1"/>
    </source>
</evidence>
<dbReference type="EMBL" id="KK914487">
    <property type="protein sequence ID" value="KDP35438.1"/>
    <property type="molecule type" value="Genomic_DNA"/>
</dbReference>